<keyword evidence="2" id="KW-0238">DNA-binding</keyword>
<evidence type="ECO:0000259" key="4">
    <source>
        <dbReference type="PROSITE" id="PS51077"/>
    </source>
</evidence>
<evidence type="ECO:0000313" key="6">
    <source>
        <dbReference type="EMBL" id="CAB4608247.1"/>
    </source>
</evidence>
<dbReference type="EMBL" id="CAEZUX010000013">
    <property type="protein sequence ID" value="CAB4608247.1"/>
    <property type="molecule type" value="Genomic_DNA"/>
</dbReference>
<evidence type="ECO:0000256" key="1">
    <source>
        <dbReference type="ARBA" id="ARBA00023015"/>
    </source>
</evidence>
<organism evidence="6">
    <name type="scientific">freshwater metagenome</name>
    <dbReference type="NCBI Taxonomy" id="449393"/>
    <lineage>
        <taxon>unclassified sequences</taxon>
        <taxon>metagenomes</taxon>
        <taxon>ecological metagenomes</taxon>
    </lineage>
</organism>
<dbReference type="SMART" id="SM00346">
    <property type="entry name" value="HTH_ICLR"/>
    <property type="match status" value="1"/>
</dbReference>
<feature type="domain" description="HTH iclR-type" evidence="4">
    <location>
        <begin position="11"/>
        <end position="71"/>
    </location>
</feature>
<dbReference type="AlphaFoldDB" id="A0A6J6H3H3"/>
<dbReference type="InterPro" id="IPR005471">
    <property type="entry name" value="Tscrpt_reg_IclR_N"/>
</dbReference>
<gene>
    <name evidence="6" type="ORF">UFOPK1874_00254</name>
</gene>
<dbReference type="Pfam" id="PF01614">
    <property type="entry name" value="IclR_C"/>
    <property type="match status" value="1"/>
</dbReference>
<feature type="domain" description="IclR-ED" evidence="5">
    <location>
        <begin position="72"/>
        <end position="256"/>
    </location>
</feature>
<reference evidence="6" key="1">
    <citation type="submission" date="2020-05" db="EMBL/GenBank/DDBJ databases">
        <authorList>
            <person name="Chiriac C."/>
            <person name="Salcher M."/>
            <person name="Ghai R."/>
            <person name="Kavagutti S V."/>
        </authorList>
    </citation>
    <scope>NUCLEOTIDE SEQUENCE</scope>
</reference>
<keyword evidence="1" id="KW-0805">Transcription regulation</keyword>
<dbReference type="GO" id="GO:0003677">
    <property type="term" value="F:DNA binding"/>
    <property type="evidence" value="ECO:0007669"/>
    <property type="project" value="UniProtKB-KW"/>
</dbReference>
<dbReference type="PROSITE" id="PS51078">
    <property type="entry name" value="ICLR_ED"/>
    <property type="match status" value="1"/>
</dbReference>
<dbReference type="Gene3D" id="3.30.450.40">
    <property type="match status" value="1"/>
</dbReference>
<evidence type="ECO:0000259" key="5">
    <source>
        <dbReference type="PROSITE" id="PS51078"/>
    </source>
</evidence>
<name>A0A6J6H3H3_9ZZZZ</name>
<dbReference type="InterPro" id="IPR036390">
    <property type="entry name" value="WH_DNA-bd_sf"/>
</dbReference>
<keyword evidence="3" id="KW-0804">Transcription</keyword>
<dbReference type="SUPFAM" id="SSF55781">
    <property type="entry name" value="GAF domain-like"/>
    <property type="match status" value="1"/>
</dbReference>
<evidence type="ECO:0000256" key="2">
    <source>
        <dbReference type="ARBA" id="ARBA00023125"/>
    </source>
</evidence>
<dbReference type="PANTHER" id="PTHR30136:SF34">
    <property type="entry name" value="TRANSCRIPTIONAL REGULATOR"/>
    <property type="match status" value="1"/>
</dbReference>
<dbReference type="Gene3D" id="1.10.10.10">
    <property type="entry name" value="Winged helix-like DNA-binding domain superfamily/Winged helix DNA-binding domain"/>
    <property type="match status" value="1"/>
</dbReference>
<dbReference type="Pfam" id="PF09339">
    <property type="entry name" value="HTH_IclR"/>
    <property type="match status" value="1"/>
</dbReference>
<dbReference type="InterPro" id="IPR029016">
    <property type="entry name" value="GAF-like_dom_sf"/>
</dbReference>
<dbReference type="PROSITE" id="PS51077">
    <property type="entry name" value="HTH_ICLR"/>
    <property type="match status" value="1"/>
</dbReference>
<sequence length="268" mass="28780">MAAKRDEPDFVEALARGLNVIRAFSLSHLALTVSEVAAAADLARPTARRLLLTLEQLGYVRSNDGVFMLTPKVLELGMSYINAQGVWDIARPHLVSLVSQTHESSSMSQLDGSDIVYTARVPVPKIIGLSVQIGTRFPAVATSMGHVLLSSLSTKELDAVLKIPSQSNVVPRVKPTRKEIDVALAEVRTRGWALSDERLSFGIRSIAAPVTDGNGSVIAAVNVTTNAAETSIAELKKTHLPLLLNTSRAISEDFSHMSVLPTTDPLPK</sequence>
<dbReference type="InterPro" id="IPR050707">
    <property type="entry name" value="HTH_MetabolicPath_Reg"/>
</dbReference>
<accession>A0A6J6H3H3</accession>
<dbReference type="PANTHER" id="PTHR30136">
    <property type="entry name" value="HELIX-TURN-HELIX TRANSCRIPTIONAL REGULATOR, ICLR FAMILY"/>
    <property type="match status" value="1"/>
</dbReference>
<dbReference type="GO" id="GO:0045892">
    <property type="term" value="P:negative regulation of DNA-templated transcription"/>
    <property type="evidence" value="ECO:0007669"/>
    <property type="project" value="TreeGrafter"/>
</dbReference>
<dbReference type="InterPro" id="IPR014757">
    <property type="entry name" value="Tscrpt_reg_IclR_C"/>
</dbReference>
<proteinExistence type="predicted"/>
<dbReference type="InterPro" id="IPR036388">
    <property type="entry name" value="WH-like_DNA-bd_sf"/>
</dbReference>
<dbReference type="SUPFAM" id="SSF46785">
    <property type="entry name" value="Winged helix' DNA-binding domain"/>
    <property type="match status" value="1"/>
</dbReference>
<evidence type="ECO:0000256" key="3">
    <source>
        <dbReference type="ARBA" id="ARBA00023163"/>
    </source>
</evidence>
<protein>
    <submittedName>
        <fullName evidence="6">Unannotated protein</fullName>
    </submittedName>
</protein>
<dbReference type="GO" id="GO:0003700">
    <property type="term" value="F:DNA-binding transcription factor activity"/>
    <property type="evidence" value="ECO:0007669"/>
    <property type="project" value="TreeGrafter"/>
</dbReference>